<sequence>MVEVFKTNVKDQHNAQMLLSLIHQTFHEYKANFDLDDCDNILRVASGSEFIQAACLIQLLRDFGFNAEVLPDEF</sequence>
<name>A0A7L7LFU5_9BACT</name>
<organism evidence="1 2">
    <name type="scientific">Adhaeribacter radiodurans</name>
    <dbReference type="NCBI Taxonomy" id="2745197"/>
    <lineage>
        <taxon>Bacteria</taxon>
        <taxon>Pseudomonadati</taxon>
        <taxon>Bacteroidota</taxon>
        <taxon>Cytophagia</taxon>
        <taxon>Cytophagales</taxon>
        <taxon>Hymenobacteraceae</taxon>
        <taxon>Adhaeribacter</taxon>
    </lineage>
</organism>
<proteinExistence type="predicted"/>
<evidence type="ECO:0000313" key="1">
    <source>
        <dbReference type="EMBL" id="QMU31554.1"/>
    </source>
</evidence>
<dbReference type="AlphaFoldDB" id="A0A7L7LFU5"/>
<reference evidence="1 2" key="1">
    <citation type="submission" date="2020-06" db="EMBL/GenBank/DDBJ databases">
        <authorList>
            <person name="Hwang Y.J."/>
        </authorList>
    </citation>
    <scope>NUCLEOTIDE SEQUENCE [LARGE SCALE GENOMIC DNA]</scope>
    <source>
        <strain evidence="1 2">KUDC8001</strain>
    </source>
</reference>
<dbReference type="Proteomes" id="UP000514509">
    <property type="component" value="Chromosome"/>
</dbReference>
<keyword evidence="2" id="KW-1185">Reference proteome</keyword>
<dbReference type="EMBL" id="CP055153">
    <property type="protein sequence ID" value="QMU31554.1"/>
    <property type="molecule type" value="Genomic_DNA"/>
</dbReference>
<reference evidence="1 2" key="2">
    <citation type="submission" date="2020-08" db="EMBL/GenBank/DDBJ databases">
        <title>Adhaeribacter dokdonensis sp. nov., isolated from the rhizosphere of Elymus tsukushiensis, a plant native to the Dokdo Islands, Republic of Korea.</title>
        <authorList>
            <person name="Ghim S.Y."/>
        </authorList>
    </citation>
    <scope>NUCLEOTIDE SEQUENCE [LARGE SCALE GENOMIC DNA]</scope>
    <source>
        <strain evidence="1 2">KUDC8001</strain>
    </source>
</reference>
<evidence type="ECO:0000313" key="2">
    <source>
        <dbReference type="Proteomes" id="UP000514509"/>
    </source>
</evidence>
<gene>
    <name evidence="1" type="ORF">HUW48_13655</name>
</gene>
<protein>
    <submittedName>
        <fullName evidence="1">Uncharacterized protein</fullName>
    </submittedName>
</protein>
<dbReference type="KEGG" id="add:HUW48_13655"/>
<accession>A0A7L7LFU5</accession>